<keyword evidence="9" id="KW-1015">Disulfide bond</keyword>
<keyword evidence="6" id="KW-0677">Repeat</keyword>
<evidence type="ECO:0000256" key="5">
    <source>
        <dbReference type="ARBA" id="ARBA00022729"/>
    </source>
</evidence>
<keyword evidence="8 12" id="KW-0472">Membrane</keyword>
<evidence type="ECO:0000256" key="6">
    <source>
        <dbReference type="ARBA" id="ARBA00022737"/>
    </source>
</evidence>
<dbReference type="GO" id="GO:0005886">
    <property type="term" value="C:plasma membrane"/>
    <property type="evidence" value="ECO:0007669"/>
    <property type="project" value="UniProtKB-SubCell"/>
</dbReference>
<proteinExistence type="inferred from homology"/>
<comment type="subcellular location">
    <subcellularLocation>
        <location evidence="1">Cell membrane</location>
        <topology evidence="1">Single-pass type I membrane protein</topology>
    </subcellularLocation>
</comment>
<dbReference type="FunFam" id="2.60.40.10:FF:000103">
    <property type="entry name" value="Kirre like nephrin family adhesion molecule 3"/>
    <property type="match status" value="1"/>
</dbReference>
<dbReference type="Pfam" id="PF13927">
    <property type="entry name" value="Ig_3"/>
    <property type="match status" value="3"/>
</dbReference>
<dbReference type="InterPro" id="IPR007110">
    <property type="entry name" value="Ig-like_dom"/>
</dbReference>
<dbReference type="Pfam" id="PF07679">
    <property type="entry name" value="I-set"/>
    <property type="match status" value="1"/>
</dbReference>
<keyword evidence="4 12" id="KW-0812">Transmembrane</keyword>
<organism evidence="14 15">
    <name type="scientific">Scophthalmus maximus</name>
    <name type="common">Turbot</name>
    <name type="synonym">Psetta maxima</name>
    <dbReference type="NCBI Taxonomy" id="52904"/>
    <lineage>
        <taxon>Eukaryota</taxon>
        <taxon>Metazoa</taxon>
        <taxon>Chordata</taxon>
        <taxon>Craniata</taxon>
        <taxon>Vertebrata</taxon>
        <taxon>Euteleostomi</taxon>
        <taxon>Actinopterygii</taxon>
        <taxon>Neopterygii</taxon>
        <taxon>Teleostei</taxon>
        <taxon>Neoteleostei</taxon>
        <taxon>Acanthomorphata</taxon>
        <taxon>Carangaria</taxon>
        <taxon>Pleuronectiformes</taxon>
        <taxon>Pleuronectoidei</taxon>
        <taxon>Scophthalmidae</taxon>
        <taxon>Scophthalmus</taxon>
    </lineage>
</organism>
<dbReference type="InterPro" id="IPR013098">
    <property type="entry name" value="Ig_I-set"/>
</dbReference>
<comment type="similarity">
    <text evidence="2">Belongs to the immunoglobulin superfamily.</text>
</comment>
<dbReference type="SMART" id="SM00408">
    <property type="entry name" value="IGc2"/>
    <property type="match status" value="3"/>
</dbReference>
<dbReference type="InterPro" id="IPR036179">
    <property type="entry name" value="Ig-like_dom_sf"/>
</dbReference>
<dbReference type="GO" id="GO:0005911">
    <property type="term" value="C:cell-cell junction"/>
    <property type="evidence" value="ECO:0007669"/>
    <property type="project" value="TreeGrafter"/>
</dbReference>
<feature type="domain" description="Ig-like" evidence="13">
    <location>
        <begin position="401"/>
        <end position="503"/>
    </location>
</feature>
<dbReference type="GeneTree" id="ENSGT00940000155795"/>
<feature type="domain" description="Ig-like" evidence="13">
    <location>
        <begin position="232"/>
        <end position="308"/>
    </location>
</feature>
<dbReference type="InterPro" id="IPR003599">
    <property type="entry name" value="Ig_sub"/>
</dbReference>
<feature type="domain" description="Ig-like" evidence="13">
    <location>
        <begin position="317"/>
        <end position="397"/>
    </location>
</feature>
<evidence type="ECO:0000256" key="1">
    <source>
        <dbReference type="ARBA" id="ARBA00004251"/>
    </source>
</evidence>
<evidence type="ECO:0000313" key="14">
    <source>
        <dbReference type="Ensembl" id="ENSSMAP00000047307.1"/>
    </source>
</evidence>
<gene>
    <name evidence="14" type="primary">kirrel1a</name>
</gene>
<keyword evidence="10" id="KW-0325">Glycoprotein</keyword>
<dbReference type="PANTHER" id="PTHR11640:SF165">
    <property type="entry name" value="KIN OF IRRE LIKE (DROSOPHILA)-RELATED"/>
    <property type="match status" value="1"/>
</dbReference>
<dbReference type="SUPFAM" id="SSF48726">
    <property type="entry name" value="Immunoglobulin"/>
    <property type="match status" value="5"/>
</dbReference>
<evidence type="ECO:0000256" key="12">
    <source>
        <dbReference type="SAM" id="Phobius"/>
    </source>
</evidence>
<accession>A0A8D3CJ49</accession>
<evidence type="ECO:0000256" key="9">
    <source>
        <dbReference type="ARBA" id="ARBA00023157"/>
    </source>
</evidence>
<keyword evidence="3" id="KW-1003">Cell membrane</keyword>
<dbReference type="SMART" id="SM00409">
    <property type="entry name" value="IG"/>
    <property type="match status" value="5"/>
</dbReference>
<feature type="domain" description="Ig-like" evidence="13">
    <location>
        <begin position="21"/>
        <end position="125"/>
    </location>
</feature>
<evidence type="ECO:0000256" key="10">
    <source>
        <dbReference type="ARBA" id="ARBA00023180"/>
    </source>
</evidence>
<name>A0A8D3CJ49_SCOMX</name>
<dbReference type="InterPro" id="IPR013783">
    <property type="entry name" value="Ig-like_fold"/>
</dbReference>
<dbReference type="GO" id="GO:0050839">
    <property type="term" value="F:cell adhesion molecule binding"/>
    <property type="evidence" value="ECO:0007669"/>
    <property type="project" value="TreeGrafter"/>
</dbReference>
<dbReference type="AlphaFoldDB" id="A0A8D3CJ49"/>
<evidence type="ECO:0000256" key="11">
    <source>
        <dbReference type="ARBA" id="ARBA00023319"/>
    </source>
</evidence>
<evidence type="ECO:0000259" key="13">
    <source>
        <dbReference type="PROSITE" id="PS50835"/>
    </source>
</evidence>
<dbReference type="FunFam" id="2.60.40.10:FF:000077">
    <property type="entry name" value="Kirre like nephrin family adhesion molecule 3"/>
    <property type="match status" value="1"/>
</dbReference>
<evidence type="ECO:0000256" key="8">
    <source>
        <dbReference type="ARBA" id="ARBA00023136"/>
    </source>
</evidence>
<dbReference type="Proteomes" id="UP000694558">
    <property type="component" value="Chromosome 4"/>
</dbReference>
<dbReference type="InterPro" id="IPR003598">
    <property type="entry name" value="Ig_sub2"/>
</dbReference>
<keyword evidence="7 12" id="KW-1133">Transmembrane helix</keyword>
<dbReference type="InterPro" id="IPR051275">
    <property type="entry name" value="Cell_adhesion_signaling"/>
</dbReference>
<dbReference type="CDD" id="cd05898">
    <property type="entry name" value="IgI_5_KIRREL3"/>
    <property type="match status" value="1"/>
</dbReference>
<protein>
    <submittedName>
        <fullName evidence="14">Kirre like nephrin family adhesion molecule 1a</fullName>
    </submittedName>
</protein>
<dbReference type="Gene3D" id="2.60.40.10">
    <property type="entry name" value="Immunoglobulins"/>
    <property type="match status" value="5"/>
</dbReference>
<sequence>MRETSERIPLFSLPIPSSLPPSLSQPPVWTARFSQEPADQSVVRGQRVILSCVVFNYSGIVQWTKDGLALGIGEDLRAWPRYRVLRVQELGQYNLEILSADLSDDSLYECQAPDAALRSRRAKLTVLIPPDDPVIDGGPEVLLNAGESYNLSCVSRGAKPPSMIEWLKDGLPVDGAASATVLSDRKRVTTRSYLPVQPVDTDTGRNYSCVATNLAIPMGKITTVTLNVHHQPTVTLSIEPRSVLEGERVTFTCQAHANPPIMGYRWAKGGVVLQGARESVFTTKADHSFFTEPVSCLVFNAVGKTNVSILVDVHFGPILLVEPQPKTVDVDSDVSLNCKWAGNPPLTLTWFKKGSNMVLSNSNQLYLKSVSQADAGQYVCKAIVPRIGVGETEVTLTVNGPPIISSDPVQYAVRGERGEVKCFIASTPPPDKIVWAWKENVWEKEKGTLLERYTVEQSKSAAEGGGVLSTLTINNVMESDFLSTYNCTAWNSFGPGTMIISLEETGVCPRENVHPAVFNLFRIFLLGRRGVTLGKPDIKVETINKETHSLEEDSGSVSTASRMVKAMYSVSSRGMCVLVPDTVYTACSRRKNLRFTQQPLPALHHLTLNKLNAFPCYRSFFNTFKFHFLFSRHTLLLSFPLLFCFYLLLCFFSFIFFFRCLTV</sequence>
<keyword evidence="11" id="KW-0393">Immunoglobulin domain</keyword>
<dbReference type="PROSITE" id="PS50835">
    <property type="entry name" value="IG_LIKE"/>
    <property type="match status" value="5"/>
</dbReference>
<dbReference type="FunFam" id="2.60.40.10:FF:000094">
    <property type="entry name" value="Kirre like nephrin family adhesion molecule 3"/>
    <property type="match status" value="1"/>
</dbReference>
<evidence type="ECO:0000313" key="15">
    <source>
        <dbReference type="Proteomes" id="UP000694558"/>
    </source>
</evidence>
<reference evidence="14" key="2">
    <citation type="submission" date="2025-08" db="UniProtKB">
        <authorList>
            <consortium name="Ensembl"/>
        </authorList>
    </citation>
    <scope>IDENTIFICATION</scope>
</reference>
<evidence type="ECO:0000256" key="2">
    <source>
        <dbReference type="ARBA" id="ARBA00008637"/>
    </source>
</evidence>
<reference evidence="14" key="1">
    <citation type="submission" date="2023-05" db="EMBL/GenBank/DDBJ databases">
        <title>High-quality long-read genome of Scophthalmus maximus.</title>
        <authorList>
            <person name="Lien S."/>
            <person name="Martinez P."/>
        </authorList>
    </citation>
    <scope>NUCLEOTIDE SEQUENCE [LARGE SCALE GENOMIC DNA]</scope>
</reference>
<keyword evidence="5" id="KW-0732">Signal</keyword>
<dbReference type="GO" id="GO:0098609">
    <property type="term" value="P:cell-cell adhesion"/>
    <property type="evidence" value="ECO:0007669"/>
    <property type="project" value="TreeGrafter"/>
</dbReference>
<evidence type="ECO:0000256" key="7">
    <source>
        <dbReference type="ARBA" id="ARBA00022989"/>
    </source>
</evidence>
<feature type="transmembrane region" description="Helical" evidence="12">
    <location>
        <begin position="635"/>
        <end position="658"/>
    </location>
</feature>
<feature type="domain" description="Ig-like" evidence="13">
    <location>
        <begin position="130"/>
        <end position="227"/>
    </location>
</feature>
<dbReference type="PANTHER" id="PTHR11640">
    <property type="entry name" value="NEPHRIN"/>
    <property type="match status" value="1"/>
</dbReference>
<dbReference type="Ensembl" id="ENSSMAT00000081094.1">
    <property type="protein sequence ID" value="ENSSMAP00000047307.1"/>
    <property type="gene ID" value="ENSSMAG00000013824.2"/>
</dbReference>
<evidence type="ECO:0000256" key="4">
    <source>
        <dbReference type="ARBA" id="ARBA00022692"/>
    </source>
</evidence>
<evidence type="ECO:0000256" key="3">
    <source>
        <dbReference type="ARBA" id="ARBA00022475"/>
    </source>
</evidence>